<accession>A0A5S9PWK3</accession>
<keyword evidence="5 6" id="KW-0472">Membrane</keyword>
<dbReference type="GO" id="GO:0005886">
    <property type="term" value="C:plasma membrane"/>
    <property type="evidence" value="ECO:0007669"/>
    <property type="project" value="UniProtKB-SubCell"/>
</dbReference>
<evidence type="ECO:0008006" key="9">
    <source>
        <dbReference type="Google" id="ProtNLM"/>
    </source>
</evidence>
<dbReference type="OrthoDB" id="3733837at2"/>
<keyword evidence="2" id="KW-1003">Cell membrane</keyword>
<evidence type="ECO:0000313" key="8">
    <source>
        <dbReference type="Proteomes" id="UP000430146"/>
    </source>
</evidence>
<dbReference type="NCBIfam" id="NF005930">
    <property type="entry name" value="PRK07948.1"/>
    <property type="match status" value="1"/>
</dbReference>
<evidence type="ECO:0000256" key="2">
    <source>
        <dbReference type="ARBA" id="ARBA00022475"/>
    </source>
</evidence>
<evidence type="ECO:0000256" key="6">
    <source>
        <dbReference type="SAM" id="Phobius"/>
    </source>
</evidence>
<dbReference type="Proteomes" id="UP000430146">
    <property type="component" value="Unassembled WGS sequence"/>
</dbReference>
<keyword evidence="4 6" id="KW-1133">Transmembrane helix</keyword>
<organism evidence="7 8">
    <name type="scientific">Mycolicibacterium vanbaalenii</name>
    <name type="common">Mycobacterium vanbaalenii</name>
    <dbReference type="NCBI Taxonomy" id="110539"/>
    <lineage>
        <taxon>Bacteria</taxon>
        <taxon>Bacillati</taxon>
        <taxon>Actinomycetota</taxon>
        <taxon>Actinomycetes</taxon>
        <taxon>Mycobacteriales</taxon>
        <taxon>Mycobacteriaceae</taxon>
        <taxon>Mycolicibacterium</taxon>
    </lineage>
</organism>
<dbReference type="EMBL" id="CACSIP010000012">
    <property type="protein sequence ID" value="CAA0109021.1"/>
    <property type="molecule type" value="Genomic_DNA"/>
</dbReference>
<dbReference type="RefSeq" id="WP_159230090.1">
    <property type="nucleotide sequence ID" value="NZ_CACSIP010000012.1"/>
</dbReference>
<evidence type="ECO:0000256" key="4">
    <source>
        <dbReference type="ARBA" id="ARBA00022989"/>
    </source>
</evidence>
<feature type="transmembrane region" description="Helical" evidence="6">
    <location>
        <begin position="6"/>
        <end position="25"/>
    </location>
</feature>
<proteinExistence type="predicted"/>
<dbReference type="InterPro" id="IPR007208">
    <property type="entry name" value="MrpF/PhaF-like"/>
</dbReference>
<evidence type="ECO:0000256" key="1">
    <source>
        <dbReference type="ARBA" id="ARBA00004651"/>
    </source>
</evidence>
<gene>
    <name evidence="7" type="ORF">AELLOGFF_00667</name>
</gene>
<keyword evidence="3 6" id="KW-0812">Transmembrane</keyword>
<evidence type="ECO:0000256" key="3">
    <source>
        <dbReference type="ARBA" id="ARBA00022692"/>
    </source>
</evidence>
<dbReference type="AlphaFoldDB" id="A0A5S9PWK3"/>
<reference evidence="7 8" key="1">
    <citation type="submission" date="2019-11" db="EMBL/GenBank/DDBJ databases">
        <authorList>
            <person name="Holert J."/>
        </authorList>
    </citation>
    <scope>NUCLEOTIDE SEQUENCE [LARGE SCALE GENOMIC DNA]</scope>
    <source>
        <strain evidence="7">BC8_1</strain>
    </source>
</reference>
<feature type="transmembrane region" description="Helical" evidence="6">
    <location>
        <begin position="32"/>
        <end position="53"/>
    </location>
</feature>
<dbReference type="GO" id="GO:0015075">
    <property type="term" value="F:monoatomic ion transmembrane transporter activity"/>
    <property type="evidence" value="ECO:0007669"/>
    <property type="project" value="InterPro"/>
</dbReference>
<evidence type="ECO:0000313" key="7">
    <source>
        <dbReference type="EMBL" id="CAA0109021.1"/>
    </source>
</evidence>
<keyword evidence="8" id="KW-1185">Reference proteome</keyword>
<protein>
    <recommendedName>
        <fullName evidence="9">Multisubunit sodium/proton antiporter, MrpF subunit</fullName>
    </recommendedName>
</protein>
<comment type="subcellular location">
    <subcellularLocation>
        <location evidence="1">Cell membrane</location>
        <topology evidence="1">Multi-pass membrane protein</topology>
    </subcellularLocation>
</comment>
<feature type="transmembrane region" description="Helical" evidence="6">
    <location>
        <begin position="59"/>
        <end position="80"/>
    </location>
</feature>
<sequence>MTIVWLLSAILLITAATVTMFRVLAGPNTMDRLVATDTLVAVVMCGLAAWAAYSLDATVKYGIVALSLTAFIGSVSVARFRVPDKKGDPRP</sequence>
<name>A0A5S9PWK3_MYCVN</name>
<dbReference type="Pfam" id="PF04066">
    <property type="entry name" value="MrpF_PhaF"/>
    <property type="match status" value="1"/>
</dbReference>
<evidence type="ECO:0000256" key="5">
    <source>
        <dbReference type="ARBA" id="ARBA00023136"/>
    </source>
</evidence>